<accession>A0A8S1FEL7</accession>
<reference evidence="1 2" key="1">
    <citation type="submission" date="2020-04" db="EMBL/GenBank/DDBJ databases">
        <authorList>
            <person name="Laetsch R D."/>
            <person name="Stevens L."/>
            <person name="Kumar S."/>
            <person name="Blaxter L. M."/>
        </authorList>
    </citation>
    <scope>NUCLEOTIDE SEQUENCE [LARGE SCALE GENOMIC DNA]</scope>
</reference>
<protein>
    <submittedName>
        <fullName evidence="1">Uncharacterized protein</fullName>
    </submittedName>
</protein>
<name>A0A8S1FEL7_9PELO</name>
<gene>
    <name evidence="1" type="ORF">CBOVIS_LOCUS12017</name>
</gene>
<sequence length="99" mass="11376">MSELDIGSDYSMDTEFNDVVEALEVDEMKLFTNLTVSVVKNVQKVEIIFEREFRRQHGRTSNYLQLVKTVILTPANLSDIDIQINETIIDELCKACFNS</sequence>
<evidence type="ECO:0000313" key="2">
    <source>
        <dbReference type="Proteomes" id="UP000494206"/>
    </source>
</evidence>
<comment type="caution">
    <text evidence="1">The sequence shown here is derived from an EMBL/GenBank/DDBJ whole genome shotgun (WGS) entry which is preliminary data.</text>
</comment>
<dbReference type="AlphaFoldDB" id="A0A8S1FEL7"/>
<proteinExistence type="predicted"/>
<evidence type="ECO:0000313" key="1">
    <source>
        <dbReference type="EMBL" id="CAB3410498.1"/>
    </source>
</evidence>
<dbReference type="Proteomes" id="UP000494206">
    <property type="component" value="Unassembled WGS sequence"/>
</dbReference>
<dbReference type="EMBL" id="CADEPM010000010">
    <property type="protein sequence ID" value="CAB3410498.1"/>
    <property type="molecule type" value="Genomic_DNA"/>
</dbReference>
<keyword evidence="2" id="KW-1185">Reference proteome</keyword>
<organism evidence="1 2">
    <name type="scientific">Caenorhabditis bovis</name>
    <dbReference type="NCBI Taxonomy" id="2654633"/>
    <lineage>
        <taxon>Eukaryota</taxon>
        <taxon>Metazoa</taxon>
        <taxon>Ecdysozoa</taxon>
        <taxon>Nematoda</taxon>
        <taxon>Chromadorea</taxon>
        <taxon>Rhabditida</taxon>
        <taxon>Rhabditina</taxon>
        <taxon>Rhabditomorpha</taxon>
        <taxon>Rhabditoidea</taxon>
        <taxon>Rhabditidae</taxon>
        <taxon>Peloderinae</taxon>
        <taxon>Caenorhabditis</taxon>
    </lineage>
</organism>